<feature type="transmembrane region" description="Helical" evidence="8">
    <location>
        <begin position="89"/>
        <end position="108"/>
    </location>
</feature>
<feature type="transmembrane region" description="Helical" evidence="8">
    <location>
        <begin position="169"/>
        <end position="195"/>
    </location>
</feature>
<dbReference type="EMBL" id="LJUO01000048">
    <property type="protein sequence ID" value="KPK71921.1"/>
    <property type="molecule type" value="Genomic_DNA"/>
</dbReference>
<dbReference type="InterPro" id="IPR018650">
    <property type="entry name" value="STSV1_Orf64"/>
</dbReference>
<keyword evidence="3" id="KW-0328">Glycosyltransferase</keyword>
<evidence type="ECO:0000313" key="10">
    <source>
        <dbReference type="Proteomes" id="UP000051096"/>
    </source>
</evidence>
<evidence type="ECO:0000256" key="2">
    <source>
        <dbReference type="ARBA" id="ARBA00022475"/>
    </source>
</evidence>
<evidence type="ECO:0000256" key="8">
    <source>
        <dbReference type="SAM" id="Phobius"/>
    </source>
</evidence>
<evidence type="ECO:0000256" key="1">
    <source>
        <dbReference type="ARBA" id="ARBA00004651"/>
    </source>
</evidence>
<keyword evidence="4" id="KW-0808">Transferase</keyword>
<dbReference type="AlphaFoldDB" id="A0A0S8GH00"/>
<keyword evidence="7 8" id="KW-0472">Membrane</keyword>
<reference evidence="9 10" key="1">
    <citation type="journal article" date="2015" name="Microbiome">
        <title>Genomic resolution of linkages in carbon, nitrogen, and sulfur cycling among widespread estuary sediment bacteria.</title>
        <authorList>
            <person name="Baker B.J."/>
            <person name="Lazar C.S."/>
            <person name="Teske A.P."/>
            <person name="Dick G.J."/>
        </authorList>
    </citation>
    <scope>NUCLEOTIDE SEQUENCE [LARGE SCALE GENOMIC DNA]</scope>
    <source>
        <strain evidence="9">SM23_60</strain>
    </source>
</reference>
<protein>
    <submittedName>
        <fullName evidence="9">Uncharacterized protein</fullName>
    </submittedName>
</protein>
<evidence type="ECO:0000256" key="3">
    <source>
        <dbReference type="ARBA" id="ARBA00022676"/>
    </source>
</evidence>
<keyword evidence="2" id="KW-1003">Cell membrane</keyword>
<gene>
    <name evidence="9" type="ORF">AMJ87_06235</name>
</gene>
<keyword evidence="5 8" id="KW-0812">Transmembrane</keyword>
<sequence length="503" mass="58437">MTHQKSSFLNKHKLLLIFLFVYVLLSVLTFDVHLFAGGDNVVYVILAESIVSGQGYRNIHMAGEPEHAKFPIGFPLILSLFMVVFGKNFIVFKLFVLSTGIVSVYFMYKICEQVIGKHAHLVMSVYVTIPLLLQFNHWVLTEIPFLSVLLMAVYCVMRAEKGATYMYYVAFSAVLFAFFIRTAGVSLVVALLVFLLVKKKYSYFGIFFVLFLLAALFWLLRNTRISESSIYVEQFLLRNPYWLESGRIGIRDLFIRIWNNLIVYMLEYMPETLLVLPRSAWVHGVIGLLFSACAIIGFVRRMRHVLLIAVYSVCGLAIVLCWPHVWISARFLIPLMPFFLIFWYEGLAWLGNAVRFKYLVAIVIVIIVALNVIALAMRIEPTISNNIKSLKGKQYAAYPRDWQHYFETIEWIDKNIPDSAVIMARKPEYVYLIAQNKTIGYPYTDDRAETQRMVERSDYVILDNFKWGKRSKHFLRPVIEEMVEHTEVVYRTDKPVFYLVKVR</sequence>
<evidence type="ECO:0000256" key="6">
    <source>
        <dbReference type="ARBA" id="ARBA00022989"/>
    </source>
</evidence>
<comment type="subcellular location">
    <subcellularLocation>
        <location evidence="1">Cell membrane</location>
        <topology evidence="1">Multi-pass membrane protein</topology>
    </subcellularLocation>
</comment>
<feature type="transmembrane region" description="Helical" evidence="8">
    <location>
        <begin position="253"/>
        <end position="269"/>
    </location>
</feature>
<evidence type="ECO:0000313" key="9">
    <source>
        <dbReference type="EMBL" id="KPK71921.1"/>
    </source>
</evidence>
<accession>A0A0S8GH00</accession>
<feature type="transmembrane region" description="Helical" evidence="8">
    <location>
        <begin position="139"/>
        <end position="157"/>
    </location>
</feature>
<evidence type="ECO:0000256" key="5">
    <source>
        <dbReference type="ARBA" id="ARBA00022692"/>
    </source>
</evidence>
<proteinExistence type="predicted"/>
<evidence type="ECO:0000256" key="4">
    <source>
        <dbReference type="ARBA" id="ARBA00022679"/>
    </source>
</evidence>
<dbReference type="GO" id="GO:0009103">
    <property type="term" value="P:lipopolysaccharide biosynthetic process"/>
    <property type="evidence" value="ECO:0007669"/>
    <property type="project" value="UniProtKB-ARBA"/>
</dbReference>
<dbReference type="PANTHER" id="PTHR33908">
    <property type="entry name" value="MANNOSYLTRANSFERASE YKCB-RELATED"/>
    <property type="match status" value="1"/>
</dbReference>
<keyword evidence="6 8" id="KW-1133">Transmembrane helix</keyword>
<dbReference type="PANTHER" id="PTHR33908:SF11">
    <property type="entry name" value="MEMBRANE PROTEIN"/>
    <property type="match status" value="1"/>
</dbReference>
<feature type="transmembrane region" description="Helical" evidence="8">
    <location>
        <begin position="306"/>
        <end position="325"/>
    </location>
</feature>
<feature type="transmembrane region" description="Helical" evidence="8">
    <location>
        <begin position="331"/>
        <end position="351"/>
    </location>
</feature>
<comment type="caution">
    <text evidence="9">The sequence shown here is derived from an EMBL/GenBank/DDBJ whole genome shotgun (WGS) entry which is preliminary data.</text>
</comment>
<feature type="transmembrane region" description="Helical" evidence="8">
    <location>
        <begin position="358"/>
        <end position="379"/>
    </location>
</feature>
<evidence type="ECO:0000256" key="7">
    <source>
        <dbReference type="ARBA" id="ARBA00023136"/>
    </source>
</evidence>
<dbReference type="InterPro" id="IPR050297">
    <property type="entry name" value="LipidA_mod_glycosyltrf_83"/>
</dbReference>
<dbReference type="Pfam" id="PF09852">
    <property type="entry name" value="DUF2079"/>
    <property type="match status" value="1"/>
</dbReference>
<feature type="transmembrane region" description="Helical" evidence="8">
    <location>
        <begin position="281"/>
        <end position="299"/>
    </location>
</feature>
<dbReference type="GO" id="GO:0016763">
    <property type="term" value="F:pentosyltransferase activity"/>
    <property type="evidence" value="ECO:0007669"/>
    <property type="project" value="TreeGrafter"/>
</dbReference>
<name>A0A0S8GH00_UNCW3</name>
<dbReference type="Proteomes" id="UP000051096">
    <property type="component" value="Unassembled WGS sequence"/>
</dbReference>
<feature type="transmembrane region" description="Helical" evidence="8">
    <location>
        <begin position="201"/>
        <end position="220"/>
    </location>
</feature>
<dbReference type="GO" id="GO:0005886">
    <property type="term" value="C:plasma membrane"/>
    <property type="evidence" value="ECO:0007669"/>
    <property type="project" value="UniProtKB-SubCell"/>
</dbReference>
<organism evidence="9 10">
    <name type="scientific">candidate division WOR_3 bacterium SM23_60</name>
    <dbReference type="NCBI Taxonomy" id="1703780"/>
    <lineage>
        <taxon>Bacteria</taxon>
        <taxon>Bacteria division WOR-3</taxon>
    </lineage>
</organism>